<organism evidence="5 6">
    <name type="scientific">Intoshia linei</name>
    <dbReference type="NCBI Taxonomy" id="1819745"/>
    <lineage>
        <taxon>Eukaryota</taxon>
        <taxon>Metazoa</taxon>
        <taxon>Spiralia</taxon>
        <taxon>Lophotrochozoa</taxon>
        <taxon>Mesozoa</taxon>
        <taxon>Orthonectida</taxon>
        <taxon>Rhopaluridae</taxon>
        <taxon>Intoshia</taxon>
    </lineage>
</organism>
<dbReference type="InterPro" id="IPR030456">
    <property type="entry name" value="TF_fork_head_CS_2"/>
</dbReference>
<dbReference type="PANTHER" id="PTHR46617:SF3">
    <property type="entry name" value="FORKHEAD BOX PROTEIN G1"/>
    <property type="match status" value="1"/>
</dbReference>
<dbReference type="PROSITE" id="PS50039">
    <property type="entry name" value="FORK_HEAD_3"/>
    <property type="match status" value="1"/>
</dbReference>
<feature type="region of interest" description="Disordered" evidence="3">
    <location>
        <begin position="1"/>
        <end position="37"/>
    </location>
</feature>
<dbReference type="InterPro" id="IPR001766">
    <property type="entry name" value="Fork_head_dom"/>
</dbReference>
<dbReference type="Pfam" id="PF00250">
    <property type="entry name" value="Forkhead"/>
    <property type="match status" value="1"/>
</dbReference>
<dbReference type="GO" id="GO:0006357">
    <property type="term" value="P:regulation of transcription by RNA polymerase II"/>
    <property type="evidence" value="ECO:0007669"/>
    <property type="project" value="TreeGrafter"/>
</dbReference>
<feature type="domain" description="Fork-head" evidence="4">
    <location>
        <begin position="39"/>
        <end position="133"/>
    </location>
</feature>
<dbReference type="InterPro" id="IPR047208">
    <property type="entry name" value="FOXG1"/>
</dbReference>
<dbReference type="SMART" id="SM00339">
    <property type="entry name" value="FH"/>
    <property type="match status" value="1"/>
</dbReference>
<dbReference type="GO" id="GO:1990837">
    <property type="term" value="F:sequence-specific double-stranded DNA binding"/>
    <property type="evidence" value="ECO:0007669"/>
    <property type="project" value="TreeGrafter"/>
</dbReference>
<protein>
    <recommendedName>
        <fullName evidence="4">Fork-head domain-containing protein</fullName>
    </recommendedName>
</protein>
<evidence type="ECO:0000256" key="2">
    <source>
        <dbReference type="PROSITE-ProRule" id="PRU00089"/>
    </source>
</evidence>
<dbReference type="GO" id="GO:0003700">
    <property type="term" value="F:DNA-binding transcription factor activity"/>
    <property type="evidence" value="ECO:0007669"/>
    <property type="project" value="InterPro"/>
</dbReference>
<name>A0A177B227_9BILA</name>
<gene>
    <name evidence="5" type="ORF">A3Q56_03946</name>
</gene>
<keyword evidence="6" id="KW-1185">Reference proteome</keyword>
<evidence type="ECO:0000313" key="6">
    <source>
        <dbReference type="Proteomes" id="UP000078046"/>
    </source>
</evidence>
<accession>A0A177B227</accession>
<evidence type="ECO:0000313" key="5">
    <source>
        <dbReference type="EMBL" id="OAF68318.1"/>
    </source>
</evidence>
<evidence type="ECO:0000256" key="3">
    <source>
        <dbReference type="SAM" id="MobiDB-lite"/>
    </source>
</evidence>
<dbReference type="PANTHER" id="PTHR46617">
    <property type="entry name" value="FORKHEAD BOX PROTEIN G1"/>
    <property type="match status" value="1"/>
</dbReference>
<dbReference type="PROSITE" id="PS00658">
    <property type="entry name" value="FORK_HEAD_2"/>
    <property type="match status" value="1"/>
</dbReference>
<dbReference type="OrthoDB" id="6230630at2759"/>
<evidence type="ECO:0000259" key="4">
    <source>
        <dbReference type="PROSITE" id="PS50039"/>
    </source>
</evidence>
<keyword evidence="1 2" id="KW-0238">DNA-binding</keyword>
<proteinExistence type="predicted"/>
<dbReference type="InterPro" id="IPR036390">
    <property type="entry name" value="WH_DNA-bd_sf"/>
</dbReference>
<sequence length="287" mass="34014">MSENQYLKDRKDDMDNKLNKESELNDTKNLSSQENEHEKPAFSYNAMIMMAIKNSKDSKITLNGIYEYIMKRFPYYKGSKIGWQNSIRHNLSLNKCFYKIPRNFNDPGKGNYWALSAQSYNVTIGETTGKLRRTNAAYFGHIPMNETYCNYYKNLKDNEKNFQPSQENLNRYTNLQQMGYQNFLSNQIQNYQLYKHNLENYQNRVKFWYYIQQNKPYNKILIKENVSKYDQAESSAKKIKINLSTQNETDTKISTKKSILNYSIDKIVGKDTCQKKINIPFSIENFI</sequence>
<dbReference type="GO" id="GO:0005634">
    <property type="term" value="C:nucleus"/>
    <property type="evidence" value="ECO:0007669"/>
    <property type="project" value="UniProtKB-SubCell"/>
</dbReference>
<dbReference type="FunFam" id="1.10.10.10:FF:000135">
    <property type="entry name" value="forkhead box protein G1"/>
    <property type="match status" value="1"/>
</dbReference>
<feature type="DNA-binding region" description="Fork-head" evidence="2">
    <location>
        <begin position="39"/>
        <end position="133"/>
    </location>
</feature>
<reference evidence="5 6" key="1">
    <citation type="submission" date="2016-04" db="EMBL/GenBank/DDBJ databases">
        <title>The genome of Intoshia linei affirms orthonectids as highly simplified spiralians.</title>
        <authorList>
            <person name="Mikhailov K.V."/>
            <person name="Slusarev G.S."/>
            <person name="Nikitin M.A."/>
            <person name="Logacheva M.D."/>
            <person name="Penin A."/>
            <person name="Aleoshin V."/>
            <person name="Panchin Y.V."/>
        </authorList>
    </citation>
    <scope>NUCLEOTIDE SEQUENCE [LARGE SCALE GENOMIC DNA]</scope>
    <source>
        <strain evidence="5">Intl2013</strain>
        <tissue evidence="5">Whole animal</tissue>
    </source>
</reference>
<dbReference type="SUPFAM" id="SSF46785">
    <property type="entry name" value="Winged helix' DNA-binding domain"/>
    <property type="match status" value="1"/>
</dbReference>
<dbReference type="Proteomes" id="UP000078046">
    <property type="component" value="Unassembled WGS sequence"/>
</dbReference>
<dbReference type="PRINTS" id="PR00053">
    <property type="entry name" value="FORKHEAD"/>
</dbReference>
<dbReference type="Gene3D" id="1.10.10.10">
    <property type="entry name" value="Winged helix-like DNA-binding domain superfamily/Winged helix DNA-binding domain"/>
    <property type="match status" value="1"/>
</dbReference>
<evidence type="ECO:0000256" key="1">
    <source>
        <dbReference type="ARBA" id="ARBA00023125"/>
    </source>
</evidence>
<dbReference type="AlphaFoldDB" id="A0A177B227"/>
<feature type="compositionally biased region" description="Basic and acidic residues" evidence="3">
    <location>
        <begin position="1"/>
        <end position="26"/>
    </location>
</feature>
<dbReference type="InterPro" id="IPR036388">
    <property type="entry name" value="WH-like_DNA-bd_sf"/>
</dbReference>
<keyword evidence="2" id="KW-0539">Nucleus</keyword>
<comment type="caution">
    <text evidence="5">The sequence shown here is derived from an EMBL/GenBank/DDBJ whole genome shotgun (WGS) entry which is preliminary data.</text>
</comment>
<dbReference type="EMBL" id="LWCA01000469">
    <property type="protein sequence ID" value="OAF68318.1"/>
    <property type="molecule type" value="Genomic_DNA"/>
</dbReference>
<comment type="subcellular location">
    <subcellularLocation>
        <location evidence="2">Nucleus</location>
    </subcellularLocation>
</comment>